<evidence type="ECO:0000313" key="1">
    <source>
        <dbReference type="EnsemblProtists" id="EOD03840"/>
    </source>
</evidence>
<evidence type="ECO:0008006" key="3">
    <source>
        <dbReference type="Google" id="ProtNLM"/>
    </source>
</evidence>
<keyword evidence="2" id="KW-1185">Reference proteome</keyword>
<sequence>MQTTALTTGRSATILLLVAVAAFLCLIIPLRSGTLVARAEPQSSESWSHPLNDNPKYWLDPKFWLPEYSEVWGAGPFPWSAAAKLDDGASAAANAATGAADAAANAAGSAAGAGGAAAGAVAAAAGKAAGASEKRWMHREMIPIDRLPSPSHLWAQPRDWF</sequence>
<dbReference type="EnsemblProtists" id="EOD03840">
    <property type="protein sequence ID" value="EOD03840"/>
    <property type="gene ID" value="EMIHUDRAFT_471811"/>
</dbReference>
<name>A0A0D3HXV5_EMIH1</name>
<dbReference type="RefSeq" id="XP_005756269.1">
    <property type="nucleotide sequence ID" value="XM_005756212.1"/>
</dbReference>
<dbReference type="KEGG" id="ehx:EMIHUDRAFT_471811"/>
<dbReference type="AlphaFoldDB" id="A0A0D3HXV5"/>
<reference evidence="2" key="1">
    <citation type="journal article" date="2013" name="Nature">
        <title>Pan genome of the phytoplankton Emiliania underpins its global distribution.</title>
        <authorList>
            <person name="Read B.A."/>
            <person name="Kegel J."/>
            <person name="Klute M.J."/>
            <person name="Kuo A."/>
            <person name="Lefebvre S.C."/>
            <person name="Maumus F."/>
            <person name="Mayer C."/>
            <person name="Miller J."/>
            <person name="Monier A."/>
            <person name="Salamov A."/>
            <person name="Young J."/>
            <person name="Aguilar M."/>
            <person name="Claverie J.M."/>
            <person name="Frickenhaus S."/>
            <person name="Gonzalez K."/>
            <person name="Herman E.K."/>
            <person name="Lin Y.C."/>
            <person name="Napier J."/>
            <person name="Ogata H."/>
            <person name="Sarno A.F."/>
            <person name="Shmutz J."/>
            <person name="Schroeder D."/>
            <person name="de Vargas C."/>
            <person name="Verret F."/>
            <person name="von Dassow P."/>
            <person name="Valentin K."/>
            <person name="Van de Peer Y."/>
            <person name="Wheeler G."/>
            <person name="Dacks J.B."/>
            <person name="Delwiche C.F."/>
            <person name="Dyhrman S.T."/>
            <person name="Glockner G."/>
            <person name="John U."/>
            <person name="Richards T."/>
            <person name="Worden A.Z."/>
            <person name="Zhang X."/>
            <person name="Grigoriev I.V."/>
            <person name="Allen A.E."/>
            <person name="Bidle K."/>
            <person name="Borodovsky M."/>
            <person name="Bowler C."/>
            <person name="Brownlee C."/>
            <person name="Cock J.M."/>
            <person name="Elias M."/>
            <person name="Gladyshev V.N."/>
            <person name="Groth M."/>
            <person name="Guda C."/>
            <person name="Hadaegh A."/>
            <person name="Iglesias-Rodriguez M.D."/>
            <person name="Jenkins J."/>
            <person name="Jones B.M."/>
            <person name="Lawson T."/>
            <person name="Leese F."/>
            <person name="Lindquist E."/>
            <person name="Lobanov A."/>
            <person name="Lomsadze A."/>
            <person name="Malik S.B."/>
            <person name="Marsh M.E."/>
            <person name="Mackinder L."/>
            <person name="Mock T."/>
            <person name="Mueller-Roeber B."/>
            <person name="Pagarete A."/>
            <person name="Parker M."/>
            <person name="Probert I."/>
            <person name="Quesneville H."/>
            <person name="Raines C."/>
            <person name="Rensing S.A."/>
            <person name="Riano-Pachon D.M."/>
            <person name="Richier S."/>
            <person name="Rokitta S."/>
            <person name="Shiraiwa Y."/>
            <person name="Soanes D.M."/>
            <person name="van der Giezen M."/>
            <person name="Wahlund T.M."/>
            <person name="Williams B."/>
            <person name="Wilson W."/>
            <person name="Wolfe G."/>
            <person name="Wurch L.L."/>
        </authorList>
    </citation>
    <scope>NUCLEOTIDE SEQUENCE</scope>
</reference>
<proteinExistence type="predicted"/>
<evidence type="ECO:0000313" key="2">
    <source>
        <dbReference type="Proteomes" id="UP000013827"/>
    </source>
</evidence>
<dbReference type="PaxDb" id="2903-EOD03840"/>
<organism evidence="1 2">
    <name type="scientific">Emiliania huxleyi (strain CCMP1516)</name>
    <dbReference type="NCBI Taxonomy" id="280463"/>
    <lineage>
        <taxon>Eukaryota</taxon>
        <taxon>Haptista</taxon>
        <taxon>Haptophyta</taxon>
        <taxon>Prymnesiophyceae</taxon>
        <taxon>Isochrysidales</taxon>
        <taxon>Noelaerhabdaceae</taxon>
        <taxon>Emiliania</taxon>
    </lineage>
</organism>
<reference evidence="1" key="2">
    <citation type="submission" date="2024-10" db="UniProtKB">
        <authorList>
            <consortium name="EnsemblProtists"/>
        </authorList>
    </citation>
    <scope>IDENTIFICATION</scope>
</reference>
<dbReference type="HOGENOM" id="CLU_1646898_0_0_1"/>
<protein>
    <recommendedName>
        <fullName evidence="3">Alpha-1,3-glucosyltransferase</fullName>
    </recommendedName>
</protein>
<accession>A0A0D3HXV5</accession>
<dbReference type="GeneID" id="17249990"/>
<dbReference type="Proteomes" id="UP000013827">
    <property type="component" value="Unassembled WGS sequence"/>
</dbReference>